<dbReference type="GO" id="GO:0003824">
    <property type="term" value="F:catalytic activity"/>
    <property type="evidence" value="ECO:0007669"/>
    <property type="project" value="UniProtKB-ARBA"/>
</dbReference>
<dbReference type="InterPro" id="IPR043128">
    <property type="entry name" value="Rev_trsase/Diguanyl_cyclase"/>
</dbReference>
<dbReference type="SMART" id="SM01079">
    <property type="entry name" value="CHASE"/>
    <property type="match status" value="1"/>
</dbReference>
<dbReference type="FunFam" id="3.30.70.270:FF:000001">
    <property type="entry name" value="Diguanylate cyclase domain protein"/>
    <property type="match status" value="1"/>
</dbReference>
<dbReference type="PROSITE" id="PS50839">
    <property type="entry name" value="CHASE"/>
    <property type="match status" value="1"/>
</dbReference>
<proteinExistence type="predicted"/>
<feature type="transmembrane region" description="Helical" evidence="2">
    <location>
        <begin position="12"/>
        <end position="34"/>
    </location>
</feature>
<reference evidence="6" key="1">
    <citation type="submission" date="2023-07" db="EMBL/GenBank/DDBJ databases">
        <title>Genome content predicts the carbon catabolic preferences of heterotrophic bacteria.</title>
        <authorList>
            <person name="Gralka M."/>
        </authorList>
    </citation>
    <scope>NUCLEOTIDE SEQUENCE</scope>
    <source>
        <strain evidence="6">I2M16</strain>
    </source>
</reference>
<accession>A0AAW7XJI2</accession>
<dbReference type="Gene3D" id="3.30.70.270">
    <property type="match status" value="1"/>
</dbReference>
<dbReference type="EMBL" id="JAUOPG010000007">
    <property type="protein sequence ID" value="MDO6454220.1"/>
    <property type="molecule type" value="Genomic_DNA"/>
</dbReference>
<comment type="cofactor">
    <cofactor evidence="1">
        <name>Mg(2+)</name>
        <dbReference type="ChEBI" id="CHEBI:18420"/>
    </cofactor>
</comment>
<dbReference type="PANTHER" id="PTHR44757:SF2">
    <property type="entry name" value="BIOFILM ARCHITECTURE MAINTENANCE PROTEIN MBAA"/>
    <property type="match status" value="1"/>
</dbReference>
<dbReference type="InterPro" id="IPR035919">
    <property type="entry name" value="EAL_sf"/>
</dbReference>
<dbReference type="Pfam" id="PF00990">
    <property type="entry name" value="GGDEF"/>
    <property type="match status" value="1"/>
</dbReference>
<dbReference type="CDD" id="cd01949">
    <property type="entry name" value="GGDEF"/>
    <property type="match status" value="1"/>
</dbReference>
<dbReference type="Proteomes" id="UP001169862">
    <property type="component" value="Unassembled WGS sequence"/>
</dbReference>
<keyword evidence="2" id="KW-1133">Transmembrane helix</keyword>
<evidence type="ECO:0000259" key="4">
    <source>
        <dbReference type="PROSITE" id="PS50883"/>
    </source>
</evidence>
<keyword evidence="2" id="KW-0812">Transmembrane</keyword>
<dbReference type="AlphaFoldDB" id="A0AAW7XJI2"/>
<dbReference type="PROSITE" id="PS50887">
    <property type="entry name" value="GGDEF"/>
    <property type="match status" value="1"/>
</dbReference>
<dbReference type="SUPFAM" id="SSF141868">
    <property type="entry name" value="EAL domain-like"/>
    <property type="match status" value="1"/>
</dbReference>
<keyword evidence="2" id="KW-0472">Membrane</keyword>
<dbReference type="Pfam" id="PF03924">
    <property type="entry name" value="CHASE"/>
    <property type="match status" value="1"/>
</dbReference>
<dbReference type="NCBIfam" id="TIGR00254">
    <property type="entry name" value="GGDEF"/>
    <property type="match status" value="1"/>
</dbReference>
<dbReference type="SMART" id="SM00267">
    <property type="entry name" value="GGDEF"/>
    <property type="match status" value="1"/>
</dbReference>
<feature type="transmembrane region" description="Helical" evidence="2">
    <location>
        <begin position="265"/>
        <end position="285"/>
    </location>
</feature>
<dbReference type="InterPro" id="IPR000160">
    <property type="entry name" value="GGDEF_dom"/>
</dbReference>
<dbReference type="InterPro" id="IPR052155">
    <property type="entry name" value="Biofilm_reg_signaling"/>
</dbReference>
<evidence type="ECO:0000313" key="7">
    <source>
        <dbReference type="Proteomes" id="UP001169862"/>
    </source>
</evidence>
<feature type="domain" description="EAL" evidence="4">
    <location>
        <begin position="475"/>
        <end position="728"/>
    </location>
</feature>
<feature type="domain" description="CHASE" evidence="3">
    <location>
        <begin position="110"/>
        <end position="198"/>
    </location>
</feature>
<name>A0AAW7XJI2_9GAMM</name>
<gene>
    <name evidence="6" type="ORF">Q4490_11670</name>
</gene>
<dbReference type="Gene3D" id="3.20.20.450">
    <property type="entry name" value="EAL domain"/>
    <property type="match status" value="1"/>
</dbReference>
<dbReference type="Pfam" id="PF00563">
    <property type="entry name" value="EAL"/>
    <property type="match status" value="1"/>
</dbReference>
<feature type="domain" description="GGDEF" evidence="5">
    <location>
        <begin position="333"/>
        <end position="466"/>
    </location>
</feature>
<dbReference type="PROSITE" id="PS50883">
    <property type="entry name" value="EAL"/>
    <property type="match status" value="1"/>
</dbReference>
<dbReference type="RefSeq" id="WP_303496389.1">
    <property type="nucleotide sequence ID" value="NZ_JAUOPG010000007.1"/>
</dbReference>
<evidence type="ECO:0000259" key="3">
    <source>
        <dbReference type="PROSITE" id="PS50839"/>
    </source>
</evidence>
<protein>
    <submittedName>
        <fullName evidence="6">EAL domain-containing protein</fullName>
    </submittedName>
</protein>
<sequence length="744" mass="84113">MSFTKQFIHFLVKLPALTGGVIFLLLLVLAYFFIKSESDQIIAEQKISSLGQVGVFRAQIERDINSVLAVLKALKAEVAVDMDLSEEHFPTIARELLSENKLLTHLNIAPDLTIKYIFPLKGKEHLIGTSYNVYSQQMPLIQEAIEHRDLAVSSPQVLSDDSTAIVARYPIFIETDEEPFFWGVVSALLDQNDLFAALLNESDLGGYRVAVGELGDEGEMKTVFVGDSSVLEQEPVIDVIQLPIKRWFLAATPVEGWSVPSSRLWMMWGLSVVVSGFIACGVFLLGRVYNDKTRAVNTANYRANYDVLTGLPNRYHFSQRLNSLIREVKREEQGFAVFFIDIDYFKQINDSAGHAIGDQLLIEFSDRLKQSARDSDIVARLAGDEFVVVLRNIEDVIQADLLAEKMQKKITQPFSMNNRQYSISASMGIAMYPLDGDDVSSLLLHSDQAMYAAKRAGRNGYFFFNEGMQDEAEHFLDVHNNILKGIQENQFVLHYQPIMSLNNGRIVKCEALIRWKHPDKGLMQPDEFIPIAERTGAIRELGNWVLKQACKDHRKFMENDIDIQIAINRSVNEFYSARAYEKWKAIIRENGIDCRKLVFEITESLFMDKHVNRINVVSALRKMGIEFAVDDFGTGYSAINYLRSYPVNYLKIDKSFIQDLLHDEQDRTLVEVIVKMGTALNIGVIAEGVENDGQVDVLRSFGCEYIQGYWLAPALPIEQAIAFCQDAQDSLLSSVRGTDKLNDD</sequence>
<evidence type="ECO:0000256" key="2">
    <source>
        <dbReference type="SAM" id="Phobius"/>
    </source>
</evidence>
<comment type="caution">
    <text evidence="6">The sequence shown here is derived from an EMBL/GenBank/DDBJ whole genome shotgun (WGS) entry which is preliminary data.</text>
</comment>
<dbReference type="PANTHER" id="PTHR44757">
    <property type="entry name" value="DIGUANYLATE CYCLASE DGCP"/>
    <property type="match status" value="1"/>
</dbReference>
<dbReference type="SUPFAM" id="SSF55073">
    <property type="entry name" value="Nucleotide cyclase"/>
    <property type="match status" value="1"/>
</dbReference>
<dbReference type="InterPro" id="IPR029787">
    <property type="entry name" value="Nucleotide_cyclase"/>
</dbReference>
<dbReference type="InterPro" id="IPR001633">
    <property type="entry name" value="EAL_dom"/>
</dbReference>
<dbReference type="SMART" id="SM00052">
    <property type="entry name" value="EAL"/>
    <property type="match status" value="1"/>
</dbReference>
<dbReference type="CDD" id="cd01948">
    <property type="entry name" value="EAL"/>
    <property type="match status" value="1"/>
</dbReference>
<evidence type="ECO:0000259" key="5">
    <source>
        <dbReference type="PROSITE" id="PS50887"/>
    </source>
</evidence>
<organism evidence="6 7">
    <name type="scientific">Neptunomonas phycophila</name>
    <dbReference type="NCBI Taxonomy" id="1572645"/>
    <lineage>
        <taxon>Bacteria</taxon>
        <taxon>Pseudomonadati</taxon>
        <taxon>Pseudomonadota</taxon>
        <taxon>Gammaproteobacteria</taxon>
        <taxon>Oceanospirillales</taxon>
        <taxon>Oceanospirillaceae</taxon>
        <taxon>Neptunomonas</taxon>
    </lineage>
</organism>
<dbReference type="InterPro" id="IPR006189">
    <property type="entry name" value="CHASE_dom"/>
</dbReference>
<evidence type="ECO:0000256" key="1">
    <source>
        <dbReference type="ARBA" id="ARBA00001946"/>
    </source>
</evidence>
<evidence type="ECO:0000313" key="6">
    <source>
        <dbReference type="EMBL" id="MDO6454220.1"/>
    </source>
</evidence>